<accession>A0A4U8UWR8</accession>
<comment type="caution">
    <text evidence="2">The sequence shown here is derived from an EMBL/GenBank/DDBJ whole genome shotgun (WGS) entry which is preliminary data.</text>
</comment>
<proteinExistence type="predicted"/>
<sequence length="81" mass="9023">MKSYASYPVAIIKSLLFPRRTFPSADGSVRSHKKFPPIQRRQFLPFARDDRKNKGQTVAAQTPPRRRGGGQHPSAVADSST</sequence>
<dbReference type="EMBL" id="AZBU02000001">
    <property type="protein sequence ID" value="TMS36288.1"/>
    <property type="molecule type" value="Genomic_DNA"/>
</dbReference>
<evidence type="ECO:0000313" key="3">
    <source>
        <dbReference type="Proteomes" id="UP000298663"/>
    </source>
</evidence>
<reference evidence="2 3" key="1">
    <citation type="journal article" date="2015" name="Genome Biol.">
        <title>Comparative genomics of Steinernema reveals deeply conserved gene regulatory networks.</title>
        <authorList>
            <person name="Dillman A.R."/>
            <person name="Macchietto M."/>
            <person name="Porter C.F."/>
            <person name="Rogers A."/>
            <person name="Williams B."/>
            <person name="Antoshechkin I."/>
            <person name="Lee M.M."/>
            <person name="Goodwin Z."/>
            <person name="Lu X."/>
            <person name="Lewis E.E."/>
            <person name="Goodrich-Blair H."/>
            <person name="Stock S.P."/>
            <person name="Adams B.J."/>
            <person name="Sternberg P.W."/>
            <person name="Mortazavi A."/>
        </authorList>
    </citation>
    <scope>NUCLEOTIDE SEQUENCE [LARGE SCALE GENOMIC DNA]</scope>
    <source>
        <strain evidence="2 3">ALL</strain>
    </source>
</reference>
<evidence type="ECO:0000256" key="1">
    <source>
        <dbReference type="SAM" id="MobiDB-lite"/>
    </source>
</evidence>
<reference evidence="2 3" key="2">
    <citation type="journal article" date="2019" name="G3 (Bethesda)">
        <title>Hybrid Assembly of the Genome of the Entomopathogenic Nematode Steinernema carpocapsae Identifies the X-Chromosome.</title>
        <authorList>
            <person name="Serra L."/>
            <person name="Macchietto M."/>
            <person name="Macias-Munoz A."/>
            <person name="McGill C.J."/>
            <person name="Rodriguez I.M."/>
            <person name="Rodriguez B."/>
            <person name="Murad R."/>
            <person name="Mortazavi A."/>
        </authorList>
    </citation>
    <scope>NUCLEOTIDE SEQUENCE [LARGE SCALE GENOMIC DNA]</scope>
    <source>
        <strain evidence="2 3">ALL</strain>
    </source>
</reference>
<organism evidence="2 3">
    <name type="scientific">Steinernema carpocapsae</name>
    <name type="common">Entomopathogenic nematode</name>
    <dbReference type="NCBI Taxonomy" id="34508"/>
    <lineage>
        <taxon>Eukaryota</taxon>
        <taxon>Metazoa</taxon>
        <taxon>Ecdysozoa</taxon>
        <taxon>Nematoda</taxon>
        <taxon>Chromadorea</taxon>
        <taxon>Rhabditida</taxon>
        <taxon>Tylenchina</taxon>
        <taxon>Panagrolaimomorpha</taxon>
        <taxon>Strongyloidoidea</taxon>
        <taxon>Steinernematidae</taxon>
        <taxon>Steinernema</taxon>
    </lineage>
</organism>
<keyword evidence="3" id="KW-1185">Reference proteome</keyword>
<feature type="region of interest" description="Disordered" evidence="1">
    <location>
        <begin position="23"/>
        <end position="81"/>
    </location>
</feature>
<protein>
    <submittedName>
        <fullName evidence="2">Uncharacterized protein</fullName>
    </submittedName>
</protein>
<dbReference type="Proteomes" id="UP000298663">
    <property type="component" value="Unassembled WGS sequence"/>
</dbReference>
<evidence type="ECO:0000313" key="2">
    <source>
        <dbReference type="EMBL" id="TMS36288.1"/>
    </source>
</evidence>
<dbReference type="AlphaFoldDB" id="A0A4U8UWR8"/>
<name>A0A4U8UWR8_STECR</name>
<gene>
    <name evidence="2" type="ORF">L596_003485</name>
</gene>